<dbReference type="InterPro" id="IPR007111">
    <property type="entry name" value="NACHT_NTPase"/>
</dbReference>
<reference evidence="3 4" key="1">
    <citation type="submission" date="2013-03" db="EMBL/GenBank/DDBJ databases">
        <title>The Genome Sequence of Cladophialophora carrionii CBS 160.54.</title>
        <authorList>
            <consortium name="The Broad Institute Genomics Platform"/>
            <person name="Cuomo C."/>
            <person name="de Hoog S."/>
            <person name="Gorbushina A."/>
            <person name="Walker B."/>
            <person name="Young S.K."/>
            <person name="Zeng Q."/>
            <person name="Gargeya S."/>
            <person name="Fitzgerald M."/>
            <person name="Haas B."/>
            <person name="Abouelleil A."/>
            <person name="Allen A.W."/>
            <person name="Alvarado L."/>
            <person name="Arachchi H.M."/>
            <person name="Berlin A.M."/>
            <person name="Chapman S.B."/>
            <person name="Gainer-Dewar J."/>
            <person name="Goldberg J."/>
            <person name="Griggs A."/>
            <person name="Gujja S."/>
            <person name="Hansen M."/>
            <person name="Howarth C."/>
            <person name="Imamovic A."/>
            <person name="Ireland A."/>
            <person name="Larimer J."/>
            <person name="McCowan C."/>
            <person name="Murphy C."/>
            <person name="Pearson M."/>
            <person name="Poon T.W."/>
            <person name="Priest M."/>
            <person name="Roberts A."/>
            <person name="Saif S."/>
            <person name="Shea T."/>
            <person name="Sisk P."/>
            <person name="Sykes S."/>
            <person name="Wortman J."/>
            <person name="Nusbaum C."/>
            <person name="Birren B."/>
        </authorList>
    </citation>
    <scope>NUCLEOTIDE SEQUENCE [LARGE SCALE GENOMIC DNA]</scope>
    <source>
        <strain evidence="3 4">CBS 160.54</strain>
    </source>
</reference>
<dbReference type="Pfam" id="PF24883">
    <property type="entry name" value="NPHP3_N"/>
    <property type="match status" value="1"/>
</dbReference>
<dbReference type="PANTHER" id="PTHR10039">
    <property type="entry name" value="AMELOGENIN"/>
    <property type="match status" value="1"/>
</dbReference>
<dbReference type="Gene3D" id="1.25.40.20">
    <property type="entry name" value="Ankyrin repeat-containing domain"/>
    <property type="match status" value="1"/>
</dbReference>
<dbReference type="InterPro" id="IPR036770">
    <property type="entry name" value="Ankyrin_rpt-contain_sf"/>
</dbReference>
<evidence type="ECO:0000256" key="1">
    <source>
        <dbReference type="ARBA" id="ARBA00022737"/>
    </source>
</evidence>
<dbReference type="InterPro" id="IPR056884">
    <property type="entry name" value="NPHP3-like_N"/>
</dbReference>
<accession>V9DKH7</accession>
<dbReference type="VEuPathDB" id="FungiDB:G647_10274"/>
<evidence type="ECO:0000259" key="2">
    <source>
        <dbReference type="PROSITE" id="PS50837"/>
    </source>
</evidence>
<dbReference type="OrthoDB" id="62952at2759"/>
<proteinExistence type="predicted"/>
<dbReference type="SUPFAM" id="SSF48403">
    <property type="entry name" value="Ankyrin repeat"/>
    <property type="match status" value="1"/>
</dbReference>
<dbReference type="EMBL" id="KB822700">
    <property type="protein sequence ID" value="ETI26828.1"/>
    <property type="molecule type" value="Genomic_DNA"/>
</dbReference>
<feature type="domain" description="NACHT" evidence="2">
    <location>
        <begin position="81"/>
        <end position="237"/>
    </location>
</feature>
<evidence type="ECO:0000313" key="4">
    <source>
        <dbReference type="Proteomes" id="UP000030678"/>
    </source>
</evidence>
<dbReference type="Gene3D" id="3.40.50.300">
    <property type="entry name" value="P-loop containing nucleotide triphosphate hydrolases"/>
    <property type="match status" value="1"/>
</dbReference>
<organism evidence="3 4">
    <name type="scientific">Cladophialophora carrionii CBS 160.54</name>
    <dbReference type="NCBI Taxonomy" id="1279043"/>
    <lineage>
        <taxon>Eukaryota</taxon>
        <taxon>Fungi</taxon>
        <taxon>Dikarya</taxon>
        <taxon>Ascomycota</taxon>
        <taxon>Pezizomycotina</taxon>
        <taxon>Eurotiomycetes</taxon>
        <taxon>Chaetothyriomycetidae</taxon>
        <taxon>Chaetothyriales</taxon>
        <taxon>Herpotrichiellaceae</taxon>
        <taxon>Cladophialophora</taxon>
    </lineage>
</organism>
<gene>
    <name evidence="3" type="ORF">G647_10274</name>
</gene>
<dbReference type="GeneID" id="19988767"/>
<dbReference type="Proteomes" id="UP000030678">
    <property type="component" value="Unassembled WGS sequence"/>
</dbReference>
<dbReference type="Pfam" id="PF12796">
    <property type="entry name" value="Ank_2"/>
    <property type="match status" value="1"/>
</dbReference>
<dbReference type="InterPro" id="IPR027417">
    <property type="entry name" value="P-loop_NTPase"/>
</dbReference>
<dbReference type="HOGENOM" id="CLU_024264_0_0_1"/>
<dbReference type="InterPro" id="IPR002110">
    <property type="entry name" value="Ankyrin_rpt"/>
</dbReference>
<dbReference type="SUPFAM" id="SSF52540">
    <property type="entry name" value="P-loop containing nucleoside triphosphate hydrolases"/>
    <property type="match status" value="1"/>
</dbReference>
<protein>
    <recommendedName>
        <fullName evidence="2">NACHT domain-containing protein</fullName>
    </recommendedName>
</protein>
<name>V9DKH7_9EURO</name>
<sequence>MVLKTDRLPDIVQDFLRHADTLWKLVGKATWEVVEDIKAMLYDTESTQYHARLEELRNDDACRFLLKHPAFIDWYGASDSQWLAVLGDMGSGKTVSMAFLVDELSRRNECQIPPPKTCYYYCRDAQSGQAGPMFSTLILALLEQLPGLKKTFYEWHRQNQASGVLQPQTNTSKLGQFLETLLQTLDRPIFVVIDGLDECDRGSRKALLKLLTTLSQKTPRLKILLSSQPEEEISKQLRAVAGIYLSSDLHRDTLIVRHTVETRLDHLSEDVRELLIKAVPPFSQAKRRGADATFLGGISLVGAAFEALSPMIARQSSDVFENKELVATALMLLAAARRPLSVQELAWAVALATAQHQVTTVNAPAQLVDHERRQVRLVHQSVKDFITRDWARLPEPTTSTGLDRMNESQQFETPKAFTLDVCMNYLLLDEIGSFHLFSEQQVAINELPQEFDLFEDTDLSEYDPYCTWEVWGENMIRYDPNERGFGQFFVYAASHWTEHFGGVQGGNLERLAKVERLCEASSTRLDNWINQNCRPGCAILSRFGFDSRLYDPPSITSLYGSKALLCDMLQHSDFDAERFLPTPAFNAADQLLQWGDLSGLRILFLEDKFSHRLRNLGFFSLIIRQWSVNRERHDDWDVAFGLVDYMLDTIVRDRWGSELFCIAARAGCMPLVQHLLHRAQHKTELRTELLRDPQSIAQAVSANHIEVVEYLLGQEGLEAHVKYVNARGENLLHLASKTRNPAMLCLLVPHVQESGRTSIIILR</sequence>
<dbReference type="PANTHER" id="PTHR10039:SF10">
    <property type="entry name" value="NACHT DOMAIN-CONTAINING PROTEIN"/>
    <property type="match status" value="1"/>
</dbReference>
<dbReference type="RefSeq" id="XP_008724487.1">
    <property type="nucleotide sequence ID" value="XM_008726265.1"/>
</dbReference>
<dbReference type="PROSITE" id="PS50837">
    <property type="entry name" value="NACHT"/>
    <property type="match status" value="1"/>
</dbReference>
<evidence type="ECO:0000313" key="3">
    <source>
        <dbReference type="EMBL" id="ETI26828.1"/>
    </source>
</evidence>
<dbReference type="AlphaFoldDB" id="V9DKH7"/>
<keyword evidence="1" id="KW-0677">Repeat</keyword>